<sequence length="253" mass="27946">MHVLDGKGHGSLPPIVVLHGITSSSVAFGPLLALLQKHTRRIIAPDAPGHGFSEVPRVPLQPENLLENMTSALDQLLDEPAIVVGNSLGGAIALHYAATRPERVRNLVLLSPAGALWSEEDLKRLLRAFRMESPRDARNFLNTIYHRKPWFAPLIAADLVHSSKRPAVGSLLESATPNSGATPEQLATLKMPILFWWGRSERLLPANDFTYFSKHLPKHAIIERPEGIGHCPHFDDPRGTCRRIVEFAQSNML</sequence>
<dbReference type="Pfam" id="PF00561">
    <property type="entry name" value="Abhydrolase_1"/>
    <property type="match status" value="1"/>
</dbReference>
<accession>A0ABZ2LJ95</accession>
<protein>
    <submittedName>
        <fullName evidence="3">Alpha/beta hydrolase</fullName>
    </submittedName>
</protein>
<dbReference type="Proteomes" id="UP001374803">
    <property type="component" value="Chromosome"/>
</dbReference>
<evidence type="ECO:0000313" key="3">
    <source>
        <dbReference type="EMBL" id="WXB10802.1"/>
    </source>
</evidence>
<dbReference type="PRINTS" id="PR00111">
    <property type="entry name" value="ABHYDROLASE"/>
</dbReference>
<evidence type="ECO:0000313" key="4">
    <source>
        <dbReference type="Proteomes" id="UP001374803"/>
    </source>
</evidence>
<reference evidence="3" key="1">
    <citation type="submission" date="2021-12" db="EMBL/GenBank/DDBJ databases">
        <title>Discovery of the Pendulisporaceae a myxobacterial family with distinct sporulation behavior and unique specialized metabolism.</title>
        <authorList>
            <person name="Garcia R."/>
            <person name="Popoff A."/>
            <person name="Bader C.D."/>
            <person name="Loehr J."/>
            <person name="Walesch S."/>
            <person name="Walt C."/>
            <person name="Boldt J."/>
            <person name="Bunk B."/>
            <person name="Haeckl F.J.F.P.J."/>
            <person name="Gunesch A.P."/>
            <person name="Birkelbach J."/>
            <person name="Nuebel U."/>
            <person name="Pietschmann T."/>
            <person name="Bach T."/>
            <person name="Mueller R."/>
        </authorList>
    </citation>
    <scope>NUCLEOTIDE SEQUENCE</scope>
    <source>
        <strain evidence="3">MSr11367</strain>
    </source>
</reference>
<dbReference type="SUPFAM" id="SSF53474">
    <property type="entry name" value="alpha/beta-Hydrolases"/>
    <property type="match status" value="1"/>
</dbReference>
<feature type="domain" description="AB hydrolase-1" evidence="2">
    <location>
        <begin position="13"/>
        <end position="237"/>
    </location>
</feature>
<keyword evidence="1" id="KW-0472">Membrane</keyword>
<proteinExistence type="predicted"/>
<dbReference type="InterPro" id="IPR050266">
    <property type="entry name" value="AB_hydrolase_sf"/>
</dbReference>
<dbReference type="GO" id="GO:0016787">
    <property type="term" value="F:hydrolase activity"/>
    <property type="evidence" value="ECO:0007669"/>
    <property type="project" value="UniProtKB-KW"/>
</dbReference>
<organism evidence="3 4">
    <name type="scientific">Pendulispora rubella</name>
    <dbReference type="NCBI Taxonomy" id="2741070"/>
    <lineage>
        <taxon>Bacteria</taxon>
        <taxon>Pseudomonadati</taxon>
        <taxon>Myxococcota</taxon>
        <taxon>Myxococcia</taxon>
        <taxon>Myxococcales</taxon>
        <taxon>Sorangiineae</taxon>
        <taxon>Pendulisporaceae</taxon>
        <taxon>Pendulispora</taxon>
    </lineage>
</organism>
<gene>
    <name evidence="3" type="ORF">LVJ94_43305</name>
</gene>
<keyword evidence="4" id="KW-1185">Reference proteome</keyword>
<dbReference type="EMBL" id="CP089983">
    <property type="protein sequence ID" value="WXB10802.1"/>
    <property type="molecule type" value="Genomic_DNA"/>
</dbReference>
<dbReference type="PANTHER" id="PTHR43798">
    <property type="entry name" value="MONOACYLGLYCEROL LIPASE"/>
    <property type="match status" value="1"/>
</dbReference>
<name>A0ABZ2LJ95_9BACT</name>
<keyword evidence="1" id="KW-0812">Transmembrane</keyword>
<dbReference type="InterPro" id="IPR029058">
    <property type="entry name" value="AB_hydrolase_fold"/>
</dbReference>
<evidence type="ECO:0000256" key="1">
    <source>
        <dbReference type="SAM" id="Phobius"/>
    </source>
</evidence>
<keyword evidence="3" id="KW-0378">Hydrolase</keyword>
<dbReference type="Gene3D" id="3.40.50.1820">
    <property type="entry name" value="alpha/beta hydrolase"/>
    <property type="match status" value="1"/>
</dbReference>
<dbReference type="InterPro" id="IPR000073">
    <property type="entry name" value="AB_hydrolase_1"/>
</dbReference>
<feature type="transmembrane region" description="Helical" evidence="1">
    <location>
        <begin position="12"/>
        <end position="35"/>
    </location>
</feature>
<dbReference type="PANTHER" id="PTHR43798:SF33">
    <property type="entry name" value="HYDROLASE, PUTATIVE (AFU_ORTHOLOGUE AFUA_2G14860)-RELATED"/>
    <property type="match status" value="1"/>
</dbReference>
<evidence type="ECO:0000259" key="2">
    <source>
        <dbReference type="Pfam" id="PF00561"/>
    </source>
</evidence>
<keyword evidence="1" id="KW-1133">Transmembrane helix</keyword>